<dbReference type="OMA" id="LNTMSLC"/>
<keyword evidence="1" id="KW-1133">Transmembrane helix</keyword>
<protein>
    <submittedName>
        <fullName evidence="2">Uncharacterized protein</fullName>
    </submittedName>
</protein>
<dbReference type="GeneTree" id="ENSGT00910000148774"/>
<reference evidence="2" key="2">
    <citation type="submission" date="2025-09" db="UniProtKB">
        <authorList>
            <consortium name="Ensembl"/>
        </authorList>
    </citation>
    <scope>IDENTIFICATION</scope>
</reference>
<organism evidence="2 3">
    <name type="scientific">Mandrillus leucophaeus</name>
    <name type="common">Drill</name>
    <name type="synonym">Papio leucophaeus</name>
    <dbReference type="NCBI Taxonomy" id="9568"/>
    <lineage>
        <taxon>Eukaryota</taxon>
        <taxon>Metazoa</taxon>
        <taxon>Chordata</taxon>
        <taxon>Craniata</taxon>
        <taxon>Vertebrata</taxon>
        <taxon>Euteleostomi</taxon>
        <taxon>Mammalia</taxon>
        <taxon>Eutheria</taxon>
        <taxon>Euarchontoglires</taxon>
        <taxon>Primates</taxon>
        <taxon>Haplorrhini</taxon>
        <taxon>Catarrhini</taxon>
        <taxon>Cercopithecidae</taxon>
        <taxon>Cercopithecinae</taxon>
        <taxon>Mandrillus</taxon>
    </lineage>
</organism>
<evidence type="ECO:0000313" key="3">
    <source>
        <dbReference type="Proteomes" id="UP000233140"/>
    </source>
</evidence>
<reference evidence="2" key="1">
    <citation type="submission" date="2025-08" db="UniProtKB">
        <authorList>
            <consortium name="Ensembl"/>
        </authorList>
    </citation>
    <scope>IDENTIFICATION</scope>
</reference>
<name>A0A2K5Y8J3_MANLE</name>
<feature type="transmembrane region" description="Helical" evidence="1">
    <location>
        <begin position="20"/>
        <end position="38"/>
    </location>
</feature>
<keyword evidence="1" id="KW-0812">Transmembrane</keyword>
<evidence type="ECO:0000256" key="1">
    <source>
        <dbReference type="SAM" id="Phobius"/>
    </source>
</evidence>
<keyword evidence="3" id="KW-1185">Reference proteome</keyword>
<keyword evidence="1" id="KW-0472">Membrane</keyword>
<proteinExistence type="predicted"/>
<accession>A0A2K5Y8J3</accession>
<dbReference type="Ensembl" id="ENSMLET00000035275.1">
    <property type="protein sequence ID" value="ENSMLEP00000011849.1"/>
    <property type="gene ID" value="ENSMLEG00000030106.1"/>
</dbReference>
<sequence>CVPFVMIKMLNTMSLCLTSYSSPLILLGTLMIIYNLLLSIQISGQPCAFNVVSFNPPVFHPLLLFHS</sequence>
<dbReference type="Proteomes" id="UP000233140">
    <property type="component" value="Unassembled WGS sequence"/>
</dbReference>
<dbReference type="AlphaFoldDB" id="A0A2K5Y8J3"/>
<evidence type="ECO:0000313" key="2">
    <source>
        <dbReference type="Ensembl" id="ENSMLEP00000011849.1"/>
    </source>
</evidence>